<sequence>MDSPSPAAPSPANRLAGETSPYLLQHAANPVDWWPWGPDALAEARRTGRPILLSIGYAACHWCHVMAHESFEDRDTAAVMNRLFVNIKVDREERPDIDQIYMAALHHLGQQGGWPLTMFLTPEGEPVWGGTYFPKTSRYGRPSFVDVLEEVARLFREEPDRITQNRDALMGRLAARAEAAGPVTIGVAELDRVAQQVAGLIDLTHGGLRGAPKFPQPAMLELLWRAGQRADRATPQPPSPNLYVDLVAHSLERLCEGGIYDHLGGGFARYSVDERWLVPHFEKMLYDNAQLLELLALAHARTGHPLFRRRAAETVAWLAREMTTPEGAFCASLDADSEGHEGKFYVWTPDEIAAVLGPDDADLFARHYDVTPGGNFEGQTILNRLAALDEHARARTGSSPSLRPDDPDLETHLVALRNKLLEARAGRIRPGLDDKVLADWNGLMIAALANAGTLLGEPDWVARARRAFDFVATHMTRGDRLGHSWRDGRLLMPGLASDFAAMGRAAVALHEATGDRDFIDKALIWQAALERHHADPTTGGYFLTADDAEGLVIRPAATQDDATPNPHAVAAQNLIRLAVLTGADTWRERADRLFDGVLPMAASNVFGHLGLLNALDLRLRGVELVVSGQAAHNAALIDAVQHVPFTERTVLWAPQPDRLPPDHPARGHAAATAGAVFVCTAGRCSRPIDTPAALAATLAALGPSA</sequence>
<dbReference type="InterPro" id="IPR036249">
    <property type="entry name" value="Thioredoxin-like_sf"/>
</dbReference>
<organism evidence="2 3">
    <name type="scientific">Rhodoplanes serenus</name>
    <dbReference type="NCBI Taxonomy" id="200615"/>
    <lineage>
        <taxon>Bacteria</taxon>
        <taxon>Pseudomonadati</taxon>
        <taxon>Pseudomonadota</taxon>
        <taxon>Alphaproteobacteria</taxon>
        <taxon>Hyphomicrobiales</taxon>
        <taxon>Nitrobacteraceae</taxon>
        <taxon>Rhodoplanes</taxon>
    </lineage>
</organism>
<reference evidence="3" key="1">
    <citation type="submission" date="2018-10" db="EMBL/GenBank/DDBJ databases">
        <authorList>
            <person name="Peiro R."/>
            <person name="Begona"/>
            <person name="Cbmso G."/>
            <person name="Lopez M."/>
            <person name="Gonzalez S."/>
            <person name="Sacristan E."/>
            <person name="Castillo E."/>
        </authorList>
    </citation>
    <scope>NUCLEOTIDE SEQUENCE [LARGE SCALE GENOMIC DNA]</scope>
</reference>
<dbReference type="InterPro" id="IPR024705">
    <property type="entry name" value="Ssp411"/>
</dbReference>
<dbReference type="Pfam" id="PF03190">
    <property type="entry name" value="Thioredox_DsbH"/>
    <property type="match status" value="1"/>
</dbReference>
<proteinExistence type="predicted"/>
<dbReference type="PANTHER" id="PTHR42899">
    <property type="entry name" value="SPERMATOGENESIS-ASSOCIATED PROTEIN 20"/>
    <property type="match status" value="1"/>
</dbReference>
<accession>A0A447CNV8</accession>
<name>A0A447CNV8_9BRAD</name>
<dbReference type="SUPFAM" id="SSF52833">
    <property type="entry name" value="Thioredoxin-like"/>
    <property type="match status" value="1"/>
</dbReference>
<dbReference type="OrthoDB" id="9762614at2"/>
<dbReference type="CDD" id="cd02955">
    <property type="entry name" value="SSP411"/>
    <property type="match status" value="1"/>
</dbReference>
<dbReference type="SUPFAM" id="SSF48208">
    <property type="entry name" value="Six-hairpin glycosidases"/>
    <property type="match status" value="1"/>
</dbReference>
<dbReference type="AlphaFoldDB" id="A0A447CNV8"/>
<dbReference type="GO" id="GO:0005975">
    <property type="term" value="P:carbohydrate metabolic process"/>
    <property type="evidence" value="ECO:0007669"/>
    <property type="project" value="InterPro"/>
</dbReference>
<keyword evidence="3" id="KW-1185">Reference proteome</keyword>
<dbReference type="InterPro" id="IPR008928">
    <property type="entry name" value="6-hairpin_glycosidase_sf"/>
</dbReference>
<gene>
    <name evidence="2" type="ORF">RHODGE_RHODGE_00147</name>
</gene>
<comment type="caution">
    <text evidence="2">The sequence shown here is derived from an EMBL/GenBank/DDBJ whole genome shotgun (WGS) entry which is preliminary data.</text>
</comment>
<dbReference type="PANTHER" id="PTHR42899:SF1">
    <property type="entry name" value="SPERMATOGENESIS-ASSOCIATED PROTEIN 20"/>
    <property type="match status" value="1"/>
</dbReference>
<dbReference type="RefSeq" id="WP_129607251.1">
    <property type="nucleotide sequence ID" value="NZ_UWOC01000011.1"/>
</dbReference>
<dbReference type="InterPro" id="IPR012341">
    <property type="entry name" value="6hp_glycosidase-like_sf"/>
</dbReference>
<dbReference type="Gene3D" id="3.40.30.10">
    <property type="entry name" value="Glutaredoxin"/>
    <property type="match status" value="1"/>
</dbReference>
<protein>
    <recommendedName>
        <fullName evidence="1">Spermatogenesis-associated protein 20-like TRX domain-containing protein</fullName>
    </recommendedName>
</protein>
<evidence type="ECO:0000259" key="1">
    <source>
        <dbReference type="Pfam" id="PF03190"/>
    </source>
</evidence>
<feature type="domain" description="Spermatogenesis-associated protein 20-like TRX" evidence="1">
    <location>
        <begin position="13"/>
        <end position="173"/>
    </location>
</feature>
<dbReference type="Gene3D" id="1.50.10.10">
    <property type="match status" value="1"/>
</dbReference>
<evidence type="ECO:0000313" key="3">
    <source>
        <dbReference type="Proteomes" id="UP000289200"/>
    </source>
</evidence>
<dbReference type="EMBL" id="UWOC01000011">
    <property type="protein sequence ID" value="VCU06823.1"/>
    <property type="molecule type" value="Genomic_DNA"/>
</dbReference>
<dbReference type="Proteomes" id="UP000289200">
    <property type="component" value="Unassembled WGS sequence"/>
</dbReference>
<dbReference type="InterPro" id="IPR004879">
    <property type="entry name" value="Ssp411-like_TRX"/>
</dbReference>
<dbReference type="PIRSF" id="PIRSF006402">
    <property type="entry name" value="UCP006402_thioredoxin"/>
    <property type="match status" value="1"/>
</dbReference>
<evidence type="ECO:0000313" key="2">
    <source>
        <dbReference type="EMBL" id="VCU06823.1"/>
    </source>
</evidence>